<evidence type="ECO:0000256" key="3">
    <source>
        <dbReference type="ARBA" id="ARBA00022741"/>
    </source>
</evidence>
<feature type="compositionally biased region" description="Low complexity" evidence="6">
    <location>
        <begin position="853"/>
        <end position="863"/>
    </location>
</feature>
<evidence type="ECO:0000256" key="4">
    <source>
        <dbReference type="ARBA" id="ARBA00022840"/>
    </source>
</evidence>
<accession>A0A1Q5UIU0</accession>
<keyword evidence="9" id="KW-1185">Reference proteome</keyword>
<dbReference type="STRING" id="1316194.A0A1Q5UIU0"/>
<feature type="compositionally biased region" description="Low complexity" evidence="6">
    <location>
        <begin position="778"/>
        <end position="789"/>
    </location>
</feature>
<feature type="region of interest" description="Disordered" evidence="6">
    <location>
        <begin position="658"/>
        <end position="697"/>
    </location>
</feature>
<feature type="compositionally biased region" description="Basic and acidic residues" evidence="6">
    <location>
        <begin position="796"/>
        <end position="805"/>
    </location>
</feature>
<feature type="compositionally biased region" description="Polar residues" evidence="6">
    <location>
        <begin position="993"/>
        <end position="1002"/>
    </location>
</feature>
<dbReference type="Gene3D" id="3.30.470.30">
    <property type="entry name" value="DNA ligase/mRNA capping enzyme"/>
    <property type="match status" value="2"/>
</dbReference>
<evidence type="ECO:0000313" key="8">
    <source>
        <dbReference type="EMBL" id="OKP12349.1"/>
    </source>
</evidence>
<name>A0A1Q5UIU0_9EURO</name>
<dbReference type="EMBL" id="MNBE01000228">
    <property type="protein sequence ID" value="OKP12349.1"/>
    <property type="molecule type" value="Genomic_DNA"/>
</dbReference>
<feature type="region of interest" description="Disordered" evidence="6">
    <location>
        <begin position="744"/>
        <end position="763"/>
    </location>
</feature>
<dbReference type="AlphaFoldDB" id="A0A1Q5UIU0"/>
<feature type="region of interest" description="Disordered" evidence="6">
    <location>
        <begin position="836"/>
        <end position="863"/>
    </location>
</feature>
<keyword evidence="5" id="KW-0539">Nucleus</keyword>
<feature type="region of interest" description="Disordered" evidence="6">
    <location>
        <begin position="977"/>
        <end position="1002"/>
    </location>
</feature>
<dbReference type="GO" id="GO:0006297">
    <property type="term" value="P:nucleotide-excision repair, DNA gap filling"/>
    <property type="evidence" value="ECO:0007669"/>
    <property type="project" value="TreeGrafter"/>
</dbReference>
<feature type="domain" description="ATP-dependent DNA ligase family profile" evidence="7">
    <location>
        <begin position="384"/>
        <end position="505"/>
    </location>
</feature>
<reference evidence="8 9" key="1">
    <citation type="submission" date="2016-10" db="EMBL/GenBank/DDBJ databases">
        <title>Genome sequence of the ascomycete fungus Penicillium subrubescens.</title>
        <authorList>
            <person name="De Vries R.P."/>
            <person name="Peng M."/>
            <person name="Dilokpimol A."/>
            <person name="Hilden K."/>
            <person name="Makela M.R."/>
            <person name="Grigoriev I."/>
            <person name="Riley R."/>
            <person name="Granchi Z."/>
        </authorList>
    </citation>
    <scope>NUCLEOTIDE SEQUENCE [LARGE SCALE GENOMIC DNA]</scope>
    <source>
        <strain evidence="8 9">CBS 132785</strain>
    </source>
</reference>
<dbReference type="GO" id="GO:0006310">
    <property type="term" value="P:DNA recombination"/>
    <property type="evidence" value="ECO:0007669"/>
    <property type="project" value="InterPro"/>
</dbReference>
<dbReference type="GO" id="GO:0003910">
    <property type="term" value="F:DNA ligase (ATP) activity"/>
    <property type="evidence" value="ECO:0007669"/>
    <property type="project" value="InterPro"/>
</dbReference>
<dbReference type="Pfam" id="PF04675">
    <property type="entry name" value="DNA_ligase_A_N"/>
    <property type="match status" value="1"/>
</dbReference>
<keyword evidence="3" id="KW-0547">Nucleotide-binding</keyword>
<dbReference type="Gene3D" id="1.10.3260.10">
    <property type="entry name" value="DNA ligase, ATP-dependent, N-terminal domain"/>
    <property type="match status" value="1"/>
</dbReference>
<dbReference type="InterPro" id="IPR036599">
    <property type="entry name" value="DNA_ligase_N_sf"/>
</dbReference>
<evidence type="ECO:0000313" key="9">
    <source>
        <dbReference type="Proteomes" id="UP000186955"/>
    </source>
</evidence>
<dbReference type="GO" id="GO:0006303">
    <property type="term" value="P:double-strand break repair via nonhomologous end joining"/>
    <property type="evidence" value="ECO:0007669"/>
    <property type="project" value="TreeGrafter"/>
</dbReference>
<dbReference type="Proteomes" id="UP000186955">
    <property type="component" value="Unassembled WGS sequence"/>
</dbReference>
<feature type="region of interest" description="Disordered" evidence="6">
    <location>
        <begin position="778"/>
        <end position="808"/>
    </location>
</feature>
<dbReference type="SUPFAM" id="SSF56091">
    <property type="entry name" value="DNA ligase/mRNA capping enzyme, catalytic domain"/>
    <property type="match status" value="1"/>
</dbReference>
<dbReference type="PANTHER" id="PTHR45997:SF2">
    <property type="entry name" value="ATP DEPENDENT DNA LIGASE DOMAIN PROTEIN (AFU_ORTHOLOGUE AFUA_5G02430)"/>
    <property type="match status" value="1"/>
</dbReference>
<gene>
    <name evidence="8" type="ORF">PENSUB_2085</name>
</gene>
<comment type="caution">
    <text evidence="8">The sequence shown here is derived from an EMBL/GenBank/DDBJ whole genome shotgun (WGS) entry which is preliminary data.</text>
</comment>
<dbReference type="InterPro" id="IPR029710">
    <property type="entry name" value="LIG4"/>
</dbReference>
<dbReference type="PROSITE" id="PS50160">
    <property type="entry name" value="DNA_LIGASE_A3"/>
    <property type="match status" value="1"/>
</dbReference>
<organism evidence="8 9">
    <name type="scientific">Penicillium subrubescens</name>
    <dbReference type="NCBI Taxonomy" id="1316194"/>
    <lineage>
        <taxon>Eukaryota</taxon>
        <taxon>Fungi</taxon>
        <taxon>Dikarya</taxon>
        <taxon>Ascomycota</taxon>
        <taxon>Pezizomycotina</taxon>
        <taxon>Eurotiomycetes</taxon>
        <taxon>Eurotiomycetidae</taxon>
        <taxon>Eurotiales</taxon>
        <taxon>Aspergillaceae</taxon>
        <taxon>Penicillium</taxon>
    </lineage>
</organism>
<dbReference type="GO" id="GO:0005524">
    <property type="term" value="F:ATP binding"/>
    <property type="evidence" value="ECO:0007669"/>
    <property type="project" value="UniProtKB-KW"/>
</dbReference>
<dbReference type="InterPro" id="IPR012340">
    <property type="entry name" value="NA-bd_OB-fold"/>
</dbReference>
<dbReference type="GO" id="GO:0032807">
    <property type="term" value="C:DNA ligase IV complex"/>
    <property type="evidence" value="ECO:0007669"/>
    <property type="project" value="TreeGrafter"/>
</dbReference>
<dbReference type="PANTHER" id="PTHR45997">
    <property type="entry name" value="DNA LIGASE 4"/>
    <property type="match status" value="1"/>
</dbReference>
<evidence type="ECO:0000256" key="2">
    <source>
        <dbReference type="ARBA" id="ARBA00022598"/>
    </source>
</evidence>
<comment type="similarity">
    <text evidence="1">Belongs to the ATP-dependent DNA ligase family.</text>
</comment>
<evidence type="ECO:0000256" key="5">
    <source>
        <dbReference type="ARBA" id="ARBA00023242"/>
    </source>
</evidence>
<sequence>MGFKFSFLCDLLSSLEDNQIAKVTAANKDTPDIRSIGHWFDRHERHIHHQNTDRLALLSCMFPEKRPDRVYWLQATSLARVIGRCLGLGSSRLSNMDQWRQPGGPDLGQCVENVMCQAENQIHPDREVLVEEIDQALDMIASRCRFSGPRLRRQQTAVDVESALAPLYRRLSSRDAKWLTRMILKSYSPVALPEKYTLGRFHFLLPHFLQFQNTFEGALEMLSSEPMNKFPSKPDPKVAATLCSVALDHLRPRTGIKIGRPEYLKARSIKHCHQMAKGRRMSIERKYDGEYCQIHVDLTNKQTPIQIFSKSGKDSTADRSAIIPVLKDSLRIGMAGCRFVSQCILEAELLVWSDKLGGIADFHKLRKFLPRAGTFIGIDNDSPRLLLKEVVQKAPGRAEIAEQEILDFDRTDSQPRLETSFAKAIAQRWEGYVLKASDEPYFPIYAGGVNNSFGRWIKLKKDYIPGLGDTVDLLLVGACYDAQDAAALSSLTSLRWTHFLVGCLLNKDAAIQCEARAHYRIVDAVNRYCMHWKLLQLLNQLGEFYATNPEGFEGFDVQYGRAGLPAASVIFKKPFVVEMMGSGFEKPSGARYFTLRFPRILKVHTERTYEDAASFRELQLLAEDARSVPVDELSQEEEQWRKRLKVGSGLKDYIVRRSRSLSTESSSSTRSDVPGGSDTIMGDHEDGLQSMPVQSSTEKIPSFHANIDRTHGSIQGTPAVYVDESRLSLGPSELARDKHVLAENQNSSNRQASKHGGPGIIDQSNVDMSKYALRISQATTAPTTSSSPPVTNHNPMHREGARTRTNEPAISTQMKKLRNPESPHQKRQAPISPLTTIPVYMSGTPSEGDMESSEQQNSSSLSQFLQALGSDETQSSFKRSNPRAAHQGAVFGIALVNPCELPLGQVIHEVAKGLSRSLNNQNSHPPANAMIFFLDAVILKENINPEDPEFCLRRTWRALGVKYYYACLRWSSAKERNHEGAEPRIRPEEDHGNSQGISNGPSPSLFVSFDEDEILALGEYTSLDGLTDPTAL</sequence>
<keyword evidence="4" id="KW-0067">ATP-binding</keyword>
<dbReference type="InterPro" id="IPR012308">
    <property type="entry name" value="DNA_ligase_ATP-dep_N"/>
</dbReference>
<keyword evidence="2 8" id="KW-0436">Ligase</keyword>
<evidence type="ECO:0000256" key="1">
    <source>
        <dbReference type="ARBA" id="ARBA00007572"/>
    </source>
</evidence>
<feature type="compositionally biased region" description="Low complexity" evidence="6">
    <location>
        <begin position="660"/>
        <end position="671"/>
    </location>
</feature>
<proteinExistence type="inferred from homology"/>
<evidence type="ECO:0000256" key="6">
    <source>
        <dbReference type="SAM" id="MobiDB-lite"/>
    </source>
</evidence>
<evidence type="ECO:0000259" key="7">
    <source>
        <dbReference type="PROSITE" id="PS50160"/>
    </source>
</evidence>
<dbReference type="Pfam" id="PF01068">
    <property type="entry name" value="DNA_ligase_A_M"/>
    <property type="match status" value="1"/>
</dbReference>
<dbReference type="Gene3D" id="2.40.50.140">
    <property type="entry name" value="Nucleic acid-binding proteins"/>
    <property type="match status" value="1"/>
</dbReference>
<feature type="compositionally biased region" description="Basic and acidic residues" evidence="6">
    <location>
        <begin position="977"/>
        <end position="992"/>
    </location>
</feature>
<protein>
    <submittedName>
        <fullName evidence="8">DNA ligase 4</fullName>
    </submittedName>
</protein>
<dbReference type="InterPro" id="IPR012310">
    <property type="entry name" value="DNA_ligase_ATP-dep_cent"/>
</dbReference>
<dbReference type="GO" id="GO:0003677">
    <property type="term" value="F:DNA binding"/>
    <property type="evidence" value="ECO:0007669"/>
    <property type="project" value="InterPro"/>
</dbReference>